<gene>
    <name evidence="1" type="ORF">CP49_15065</name>
</gene>
<keyword evidence="2" id="KW-1185">Reference proteome</keyword>
<sequence length="82" mass="9237">MPTLSKLLLENGLPDLPVLLIEPHRNHRGIWRIKFSYETGEPFSMAATQASIMVSRLHEIGEVELAEEIDGAMKIATRYATM</sequence>
<protein>
    <submittedName>
        <fullName evidence="1">Uncharacterized protein</fullName>
    </submittedName>
</protein>
<comment type="caution">
    <text evidence="1">The sequence shown here is derived from an EMBL/GenBank/DDBJ whole genome shotgun (WGS) entry which is preliminary data.</text>
</comment>
<dbReference type="EMBL" id="LLXX01000142">
    <property type="protein sequence ID" value="KRR03258.1"/>
    <property type="molecule type" value="Genomic_DNA"/>
</dbReference>
<dbReference type="Proteomes" id="UP000051913">
    <property type="component" value="Unassembled WGS sequence"/>
</dbReference>
<name>A0A0R3L620_9BRAD</name>
<dbReference type="AlphaFoldDB" id="A0A0R3L620"/>
<organism evidence="1 2">
    <name type="scientific">Bradyrhizobium valentinum</name>
    <dbReference type="NCBI Taxonomy" id="1518501"/>
    <lineage>
        <taxon>Bacteria</taxon>
        <taxon>Pseudomonadati</taxon>
        <taxon>Pseudomonadota</taxon>
        <taxon>Alphaproteobacteria</taxon>
        <taxon>Hyphomicrobiales</taxon>
        <taxon>Nitrobacteraceae</taxon>
        <taxon>Bradyrhizobium</taxon>
    </lineage>
</organism>
<reference evidence="1 2" key="1">
    <citation type="submission" date="2014-03" db="EMBL/GenBank/DDBJ databases">
        <title>Bradyrhizobium valentinum sp. nov., isolated from effective nodules of Lupinus mariae-josephae, a lupine endemic of basic-lime soils in Eastern Spain.</title>
        <authorList>
            <person name="Duran D."/>
            <person name="Rey L."/>
            <person name="Navarro A."/>
            <person name="Busquets A."/>
            <person name="Imperial J."/>
            <person name="Ruiz-Argueso T."/>
        </authorList>
    </citation>
    <scope>NUCLEOTIDE SEQUENCE [LARGE SCALE GENOMIC DNA]</scope>
    <source>
        <strain evidence="1 2">LmjM3</strain>
    </source>
</reference>
<proteinExistence type="predicted"/>
<dbReference type="OrthoDB" id="8240293at2"/>
<evidence type="ECO:0000313" key="2">
    <source>
        <dbReference type="Proteomes" id="UP000051913"/>
    </source>
</evidence>
<accession>A0A0R3L620</accession>
<evidence type="ECO:0000313" key="1">
    <source>
        <dbReference type="EMBL" id="KRR03258.1"/>
    </source>
</evidence>